<name>A0A1I0TXN3_9SPHI</name>
<evidence type="ECO:0000313" key="2">
    <source>
        <dbReference type="Proteomes" id="UP000198836"/>
    </source>
</evidence>
<dbReference type="AlphaFoldDB" id="A0A1I0TXN3"/>
<keyword evidence="2" id="KW-1185">Reference proteome</keyword>
<dbReference type="EMBL" id="FOJM01000016">
    <property type="protein sequence ID" value="SFA56495.1"/>
    <property type="molecule type" value="Genomic_DNA"/>
</dbReference>
<reference evidence="2" key="1">
    <citation type="submission" date="2016-10" db="EMBL/GenBank/DDBJ databases">
        <authorList>
            <person name="Varghese N."/>
            <person name="Submissions S."/>
        </authorList>
    </citation>
    <scope>NUCLEOTIDE SEQUENCE [LARGE SCALE GENOMIC DNA]</scope>
    <source>
        <strain evidence="2">DSM 18130</strain>
    </source>
</reference>
<gene>
    <name evidence="1" type="ORF">SAMN04488511_11616</name>
</gene>
<evidence type="ECO:0000313" key="1">
    <source>
        <dbReference type="EMBL" id="SFA56495.1"/>
    </source>
</evidence>
<evidence type="ECO:0008006" key="3">
    <source>
        <dbReference type="Google" id="ProtNLM"/>
    </source>
</evidence>
<dbReference type="Proteomes" id="UP000198836">
    <property type="component" value="Unassembled WGS sequence"/>
</dbReference>
<organism evidence="1 2">
    <name type="scientific">Pedobacter suwonensis</name>
    <dbReference type="NCBI Taxonomy" id="332999"/>
    <lineage>
        <taxon>Bacteria</taxon>
        <taxon>Pseudomonadati</taxon>
        <taxon>Bacteroidota</taxon>
        <taxon>Sphingobacteriia</taxon>
        <taxon>Sphingobacteriales</taxon>
        <taxon>Sphingobacteriaceae</taxon>
        <taxon>Pedobacter</taxon>
    </lineage>
</organism>
<dbReference type="STRING" id="332999.SAMN04488511_11616"/>
<sequence length="217" mass="24835">MMRTIRKYALLVVTAIGSCLWNIPETYAQEQELEQLALNIEKLAQFKQILSQMKNGYQTLNNGYSTIKGLSEGNFNLHDLFLKGLLKVNPRLRSYSRVADIIRSQGQLLSEYQSAYARFKKGGRFTAAELSYMGSVYNNLFEASLRSLDELSLVLTDSELRMSDDERLKQIDRIDAETKQRLSFLRVFNRKAADADALRQRTQQDAANGRILSGQRH</sequence>
<protein>
    <recommendedName>
        <fullName evidence="3">TerB family tellurite resistance protein</fullName>
    </recommendedName>
</protein>
<accession>A0A1I0TXN3</accession>
<dbReference type="PROSITE" id="PS51257">
    <property type="entry name" value="PROKAR_LIPOPROTEIN"/>
    <property type="match status" value="1"/>
</dbReference>
<proteinExistence type="predicted"/>